<dbReference type="AlphaFoldDB" id="A0A1D7TN67"/>
<reference evidence="12" key="1">
    <citation type="submission" date="2016-08" db="EMBL/GenBank/DDBJ databases">
        <title>Complete genome sequence of the organohalide-respiring Epsilonproteobacterium Sulfurospirillum halorespirans.</title>
        <authorList>
            <person name="Goris T."/>
            <person name="Zimmermann J."/>
            <person name="Schenz B."/>
            <person name="Lemos M."/>
            <person name="Hackermueller J."/>
            <person name="Diekert G."/>
        </authorList>
    </citation>
    <scope>NUCLEOTIDE SEQUENCE [LARGE SCALE GENOMIC DNA]</scope>
    <source>
        <strain>DSM 13726</strain>
        <strain evidence="12">PCE-M2</strain>
    </source>
</reference>
<dbReference type="InterPro" id="IPR027475">
    <property type="entry name" value="Asparaginase/glutaminase_AS2"/>
</dbReference>
<evidence type="ECO:0000256" key="8">
    <source>
        <dbReference type="RuleBase" id="RU004456"/>
    </source>
</evidence>
<dbReference type="InterPro" id="IPR036152">
    <property type="entry name" value="Asp/glu_Ase-like_sf"/>
</dbReference>
<dbReference type="PANTHER" id="PTHR11707">
    <property type="entry name" value="L-ASPARAGINASE"/>
    <property type="match status" value="1"/>
</dbReference>
<dbReference type="PIRSF" id="PIRSF001220">
    <property type="entry name" value="L-ASNase_gatD"/>
    <property type="match status" value="1"/>
</dbReference>
<dbReference type="SUPFAM" id="SSF53774">
    <property type="entry name" value="Glutaminase/Asparaginase"/>
    <property type="match status" value="1"/>
</dbReference>
<dbReference type="GO" id="GO:0004067">
    <property type="term" value="F:asparaginase activity"/>
    <property type="evidence" value="ECO:0007669"/>
    <property type="project" value="UniProtKB-UniRule"/>
</dbReference>
<evidence type="ECO:0000259" key="10">
    <source>
        <dbReference type="Pfam" id="PF17763"/>
    </source>
</evidence>
<dbReference type="Pfam" id="PF17763">
    <property type="entry name" value="Asparaginase_C"/>
    <property type="match status" value="1"/>
</dbReference>
<protein>
    <recommendedName>
        <fullName evidence="3">L-asparagine amidohydrolase</fullName>
    </recommendedName>
</protein>
<evidence type="ECO:0000313" key="11">
    <source>
        <dbReference type="EMBL" id="AOO66364.1"/>
    </source>
</evidence>
<keyword evidence="12" id="KW-1185">Reference proteome</keyword>
<dbReference type="EMBL" id="CP017111">
    <property type="protein sequence ID" value="AOO66364.1"/>
    <property type="molecule type" value="Genomic_DNA"/>
</dbReference>
<evidence type="ECO:0000256" key="6">
    <source>
        <dbReference type="PROSITE-ProRule" id="PRU10099"/>
    </source>
</evidence>
<dbReference type="PANTHER" id="PTHR11707:SF28">
    <property type="entry name" value="60 KDA LYSOPHOSPHOLIPASE"/>
    <property type="match status" value="1"/>
</dbReference>
<sequence>MNFLRTSLMVTLIGVSSLMAKPTIAILATGGTIAGSGTSELKSSYSAGAVTVDKLLAAVPAINDMATIKGEQISSIGSQEMNNQVWLKLAKRVNELLAQPDIDGVVITHGTDTVEETSYFLDLTVKSKKPVVFVAAMRSSTSMSADGPMNLFNAVNVAINKETTGKGVVVVMNDEIHSAREVTKVNTSSVNAFASPNSGKIGTVYYGNVEYYMQPTRKHTVASEFDVSKLEDLPRVDIVYAHPNDTDVMVKAAVSAGAKAIVHAGMGNGNPFPLTQDALADAVKKGVVVARSSRVGSGSTTLEGEVDDAKYGFITTTTLNPQKARVLLMLGLTKTSDKKALQKMFLEY</sequence>
<dbReference type="PATRIC" id="fig|1193502.14.peg.2638"/>
<feature type="domain" description="L-asparaginase N-terminal" evidence="9">
    <location>
        <begin position="24"/>
        <end position="216"/>
    </location>
</feature>
<dbReference type="STRING" id="1193502.SHALO_2605"/>
<dbReference type="PIRSF" id="PIRSF500176">
    <property type="entry name" value="L_ASNase"/>
    <property type="match status" value="1"/>
</dbReference>
<feature type="active site" description="O-isoaspartyl threonine intermediate" evidence="4">
    <location>
        <position position="32"/>
    </location>
</feature>
<dbReference type="PROSITE" id="PS00917">
    <property type="entry name" value="ASN_GLN_ASE_2"/>
    <property type="match status" value="1"/>
</dbReference>
<dbReference type="Pfam" id="PF00710">
    <property type="entry name" value="Asparaginase"/>
    <property type="match status" value="1"/>
</dbReference>
<accession>A0A1D7TN67</accession>
<dbReference type="InterPro" id="IPR020827">
    <property type="entry name" value="Asparaginase/glutaminase_AS1"/>
</dbReference>
<organism evidence="11 12">
    <name type="scientific">Sulfurospirillum halorespirans DSM 13726</name>
    <dbReference type="NCBI Taxonomy" id="1193502"/>
    <lineage>
        <taxon>Bacteria</taxon>
        <taxon>Pseudomonadati</taxon>
        <taxon>Campylobacterota</taxon>
        <taxon>Epsilonproteobacteria</taxon>
        <taxon>Campylobacterales</taxon>
        <taxon>Sulfurospirillaceae</taxon>
        <taxon>Sulfurospirillum</taxon>
    </lineage>
</organism>
<dbReference type="InterPro" id="IPR037152">
    <property type="entry name" value="L-asparaginase_N_sf"/>
</dbReference>
<feature type="active site" evidence="7">
    <location>
        <position position="111"/>
    </location>
</feature>
<evidence type="ECO:0000256" key="3">
    <source>
        <dbReference type="ARBA" id="ARBA00030414"/>
    </source>
</evidence>
<dbReference type="InterPro" id="IPR040919">
    <property type="entry name" value="Asparaginase_C"/>
</dbReference>
<dbReference type="GO" id="GO:0006528">
    <property type="term" value="P:asparagine metabolic process"/>
    <property type="evidence" value="ECO:0007669"/>
    <property type="project" value="InterPro"/>
</dbReference>
<dbReference type="PROSITE" id="PS00144">
    <property type="entry name" value="ASN_GLN_ASE_1"/>
    <property type="match status" value="1"/>
</dbReference>
<evidence type="ECO:0000256" key="5">
    <source>
        <dbReference type="PIRSR" id="PIRSR001220-2"/>
    </source>
</evidence>
<keyword evidence="2 11" id="KW-0378">Hydrolase</keyword>
<evidence type="ECO:0000259" key="9">
    <source>
        <dbReference type="Pfam" id="PF00710"/>
    </source>
</evidence>
<dbReference type="NCBIfam" id="TIGR00520">
    <property type="entry name" value="asnASE_II"/>
    <property type="match status" value="1"/>
</dbReference>
<dbReference type="InterPro" id="IPR027474">
    <property type="entry name" value="L-asparaginase_N"/>
</dbReference>
<dbReference type="CDD" id="cd08964">
    <property type="entry name" value="L-asparaginase_II"/>
    <property type="match status" value="1"/>
</dbReference>
<feature type="binding site" evidence="5">
    <location>
        <begin position="111"/>
        <end position="112"/>
    </location>
    <ligand>
        <name>substrate</name>
    </ligand>
</feature>
<evidence type="ECO:0000256" key="1">
    <source>
        <dbReference type="ARBA" id="ARBA00010518"/>
    </source>
</evidence>
<feature type="binding site" evidence="5">
    <location>
        <position position="78"/>
    </location>
    <ligand>
        <name>substrate</name>
    </ligand>
</feature>
<name>A0A1D7TN67_9BACT</name>
<evidence type="ECO:0000256" key="4">
    <source>
        <dbReference type="PIRSR" id="PIRSR001220-1"/>
    </source>
</evidence>
<dbReference type="Proteomes" id="UP000094609">
    <property type="component" value="Chromosome"/>
</dbReference>
<dbReference type="PRINTS" id="PR00139">
    <property type="entry name" value="ASNGLNASE"/>
</dbReference>
<dbReference type="InterPro" id="IPR027473">
    <property type="entry name" value="L-asparaginase_C"/>
</dbReference>
<evidence type="ECO:0000256" key="7">
    <source>
        <dbReference type="PROSITE-ProRule" id="PRU10100"/>
    </source>
</evidence>
<gene>
    <name evidence="11" type="ORF">SHALO_2605</name>
</gene>
<proteinExistence type="inferred from homology"/>
<evidence type="ECO:0000313" key="12">
    <source>
        <dbReference type="Proteomes" id="UP000094609"/>
    </source>
</evidence>
<dbReference type="SMART" id="SM00870">
    <property type="entry name" value="Asparaginase"/>
    <property type="match status" value="1"/>
</dbReference>
<feature type="active site" evidence="6">
    <location>
        <position position="32"/>
    </location>
</feature>
<comment type="similarity">
    <text evidence="1 8">Belongs to the asparaginase 1 family.</text>
</comment>
<dbReference type="InterPro" id="IPR004550">
    <property type="entry name" value="AsnASE_II"/>
</dbReference>
<dbReference type="FunFam" id="3.40.50.1170:FF:000001">
    <property type="entry name" value="L-asparaginase 2"/>
    <property type="match status" value="1"/>
</dbReference>
<dbReference type="Gene3D" id="3.40.50.40">
    <property type="match status" value="1"/>
</dbReference>
<feature type="domain" description="Asparaginase/glutaminase C-terminal" evidence="10">
    <location>
        <begin position="235"/>
        <end position="345"/>
    </location>
</feature>
<dbReference type="InterPro" id="IPR006034">
    <property type="entry name" value="Asparaginase/glutaminase-like"/>
</dbReference>
<dbReference type="KEGG" id="shal:SHALO_2605"/>
<evidence type="ECO:0000256" key="2">
    <source>
        <dbReference type="ARBA" id="ARBA00022801"/>
    </source>
</evidence>
<dbReference type="PROSITE" id="PS51732">
    <property type="entry name" value="ASN_GLN_ASE_3"/>
    <property type="match status" value="1"/>
</dbReference>
<dbReference type="Gene3D" id="3.40.50.1170">
    <property type="entry name" value="L-asparaginase, N-terminal domain"/>
    <property type="match status" value="1"/>
</dbReference>